<dbReference type="Proteomes" id="UP001623591">
    <property type="component" value="Unassembled WGS sequence"/>
</dbReference>
<dbReference type="RefSeq" id="WP_406764763.1">
    <property type="nucleotide sequence ID" value="NZ_JBJHZZ010000004.1"/>
</dbReference>
<keyword evidence="2" id="KW-1185">Reference proteome</keyword>
<accession>A0ABW8T3B1</accession>
<proteinExistence type="predicted"/>
<sequence>MKVNRVEALLKLYDYPSLKEEYDYKKSKESIKDKKLSFSEILRKEKEIYKHKKALNGYQ</sequence>
<evidence type="ECO:0000313" key="2">
    <source>
        <dbReference type="Proteomes" id="UP001623591"/>
    </source>
</evidence>
<name>A0ABW8T3B1_9CLOT</name>
<organism evidence="1 2">
    <name type="scientific">Candidatus Clostridium stratigraminis</name>
    <dbReference type="NCBI Taxonomy" id="3381661"/>
    <lineage>
        <taxon>Bacteria</taxon>
        <taxon>Bacillati</taxon>
        <taxon>Bacillota</taxon>
        <taxon>Clostridia</taxon>
        <taxon>Eubacteriales</taxon>
        <taxon>Clostridiaceae</taxon>
        <taxon>Clostridium</taxon>
    </lineage>
</organism>
<dbReference type="EMBL" id="JBJHZZ010000004">
    <property type="protein sequence ID" value="MFL0247033.1"/>
    <property type="molecule type" value="Genomic_DNA"/>
</dbReference>
<reference evidence="1 2" key="1">
    <citation type="submission" date="2024-11" db="EMBL/GenBank/DDBJ databases">
        <authorList>
            <person name="Heng Y.C."/>
            <person name="Lim A.C.H."/>
            <person name="Lee J.K.Y."/>
            <person name="Kittelmann S."/>
        </authorList>
    </citation>
    <scope>NUCLEOTIDE SEQUENCE [LARGE SCALE GENOMIC DNA]</scope>
    <source>
        <strain evidence="1 2">WILCCON 0185</strain>
    </source>
</reference>
<gene>
    <name evidence="1" type="ORF">ACJDUG_08615</name>
</gene>
<protein>
    <submittedName>
        <fullName evidence="1">Uncharacterized protein</fullName>
    </submittedName>
</protein>
<evidence type="ECO:0000313" key="1">
    <source>
        <dbReference type="EMBL" id="MFL0247033.1"/>
    </source>
</evidence>
<comment type="caution">
    <text evidence="1">The sequence shown here is derived from an EMBL/GenBank/DDBJ whole genome shotgun (WGS) entry which is preliminary data.</text>
</comment>